<proteinExistence type="predicted"/>
<feature type="transmembrane region" description="Helical" evidence="2">
    <location>
        <begin position="140"/>
        <end position="158"/>
    </location>
</feature>
<dbReference type="InterPro" id="IPR058521">
    <property type="entry name" value="DUF8208"/>
</dbReference>
<keyword evidence="2" id="KW-1133">Transmembrane helix</keyword>
<feature type="compositionally biased region" description="Basic and acidic residues" evidence="1">
    <location>
        <begin position="623"/>
        <end position="635"/>
    </location>
</feature>
<evidence type="ECO:0000259" key="3">
    <source>
        <dbReference type="Pfam" id="PF26635"/>
    </source>
</evidence>
<feature type="transmembrane region" description="Helical" evidence="2">
    <location>
        <begin position="436"/>
        <end position="459"/>
    </location>
</feature>
<feature type="transmembrane region" description="Helical" evidence="2">
    <location>
        <begin position="360"/>
        <end position="379"/>
    </location>
</feature>
<feature type="compositionally biased region" description="Polar residues" evidence="1">
    <location>
        <begin position="536"/>
        <end position="561"/>
    </location>
</feature>
<evidence type="ECO:0000256" key="1">
    <source>
        <dbReference type="SAM" id="MobiDB-lite"/>
    </source>
</evidence>
<evidence type="ECO:0000313" key="4">
    <source>
        <dbReference type="EMBL" id="MCW2280200.1"/>
    </source>
</evidence>
<reference evidence="4" key="1">
    <citation type="submission" date="2023-08" db="EMBL/GenBank/DDBJ databases">
        <title>Genomic analyses of the natural microbiome of Caenorhabditis elegans.</title>
        <authorList>
            <person name="Samuel B."/>
        </authorList>
    </citation>
    <scope>NUCLEOTIDE SEQUENCE</scope>
    <source>
        <strain evidence="4">BIGb0220</strain>
    </source>
</reference>
<feature type="domain" description="DUF8208" evidence="3">
    <location>
        <begin position="88"/>
        <end position="473"/>
    </location>
</feature>
<sequence>MISIQKRLVNFKKALTPQRVMMMTFLLLMILPLVVSADNAHQNWAIPQGSAGGGNGGNAISNQPEATAFYQHFSVYLQPFWGIVAKPVALLGGFIIKGLAHLVDILQQVFYASIKFMTILNDLGNQNTTIGKLYGLMQKLGIIVFGLSIVIYAVFVIFNGKSKIFRNILQTVFLVTLVFNFIPWAVGQTLNLTQDAVTETAASSGEKSIALSLIQNNVVDKYAFDALNWQVPLQSDGTVANPSKYNVIKSIDGWDPSELAGIVTDKTLMNMGEKQRFGKGDATNATVIFEHELIDQTTSDGKKLHGKQTVAGIDKGTFALEAWFGDNYLRYKVNWLALIVSLSAVCLLFLTMTIKVGLSVTQITITTISGPVLAAIKASHTKKVKELIANIFHGVLGIYFDFLIVAIAVGIIYWITSTTVFFDAGLPALVVAILKAVLYVVVFFGVFAGIGAVESFLGVSSGHGNALKQVMAGAMVARAAFSGGQFAGGLLAPVGIGAAKAGWTSTKNTPGEIRGIASWMRGLTMMPGTSGENDKTSLGQASGTSPKGNTVQNATGGQSESQRQKEAQETLKKEQQMAGQQRERQQPTHDDTHKNTQGEVQKLQQNQPFEPIGNANSNPIQPEKTRREKAQEKMRQNKPGQGRGSNLDDSTPSQDDLTQEPPKYSEHLRAQETIEETSTVPSRLDYLENRMNQADEQKQKEAKRQAKQAYKQKQSQRLQKASQNLSQAGQYMQQLEPHINSIESEE</sequence>
<feature type="compositionally biased region" description="Basic and acidic residues" evidence="1">
    <location>
        <begin position="685"/>
        <end position="704"/>
    </location>
</feature>
<organism evidence="4 5">
    <name type="scientific">Lactococcus lactis</name>
    <dbReference type="NCBI Taxonomy" id="1358"/>
    <lineage>
        <taxon>Bacteria</taxon>
        <taxon>Bacillati</taxon>
        <taxon>Bacillota</taxon>
        <taxon>Bacilli</taxon>
        <taxon>Lactobacillales</taxon>
        <taxon>Streptococcaceae</taxon>
        <taxon>Lactococcus</taxon>
    </lineage>
</organism>
<dbReference type="NCBIfam" id="NF045890">
    <property type="entry name" value="conj_pls20_p028"/>
    <property type="match status" value="1"/>
</dbReference>
<keyword evidence="2" id="KW-0812">Transmembrane</keyword>
<dbReference type="RefSeq" id="WP_264653770.1">
    <property type="nucleotide sequence ID" value="NZ_JAOQNN010000001.1"/>
</dbReference>
<dbReference type="Proteomes" id="UP001207687">
    <property type="component" value="Unassembled WGS sequence"/>
</dbReference>
<comment type="caution">
    <text evidence="4">The sequence shown here is derived from an EMBL/GenBank/DDBJ whole genome shotgun (WGS) entry which is preliminary data.</text>
</comment>
<feature type="compositionally biased region" description="Basic and acidic residues" evidence="1">
    <location>
        <begin position="663"/>
        <end position="672"/>
    </location>
</feature>
<dbReference type="EMBL" id="JAOQNN010000001">
    <property type="protein sequence ID" value="MCW2280200.1"/>
    <property type="molecule type" value="Genomic_DNA"/>
</dbReference>
<feature type="compositionally biased region" description="Polar residues" evidence="1">
    <location>
        <begin position="717"/>
        <end position="733"/>
    </location>
</feature>
<feature type="transmembrane region" description="Helical" evidence="2">
    <location>
        <begin position="80"/>
        <end position="100"/>
    </location>
</feature>
<dbReference type="Pfam" id="PF26635">
    <property type="entry name" value="DUF8208"/>
    <property type="match status" value="1"/>
</dbReference>
<feature type="compositionally biased region" description="Polar residues" evidence="1">
    <location>
        <begin position="597"/>
        <end position="620"/>
    </location>
</feature>
<dbReference type="AlphaFoldDB" id="A0AAW5TLQ9"/>
<keyword evidence="2" id="KW-0472">Membrane</keyword>
<feature type="compositionally biased region" description="Polar residues" evidence="1">
    <location>
        <begin position="647"/>
        <end position="656"/>
    </location>
</feature>
<feature type="transmembrane region" description="Helical" evidence="2">
    <location>
        <begin position="333"/>
        <end position="354"/>
    </location>
</feature>
<feature type="compositionally biased region" description="Low complexity" evidence="1">
    <location>
        <begin position="707"/>
        <end position="716"/>
    </location>
</feature>
<gene>
    <name evidence="4" type="ORF">M2256_000658</name>
</gene>
<protein>
    <recommendedName>
        <fullName evidence="3">DUF8208 domain-containing protein</fullName>
    </recommendedName>
</protein>
<accession>A0AAW5TLQ9</accession>
<feature type="transmembrane region" description="Helical" evidence="2">
    <location>
        <begin position="164"/>
        <end position="186"/>
    </location>
</feature>
<evidence type="ECO:0000256" key="2">
    <source>
        <dbReference type="SAM" id="Phobius"/>
    </source>
</evidence>
<name>A0AAW5TLQ9_9LACT</name>
<dbReference type="InterPro" id="IPR058066">
    <property type="entry name" value="pXO2-14_N"/>
</dbReference>
<evidence type="ECO:0000313" key="5">
    <source>
        <dbReference type="Proteomes" id="UP001207687"/>
    </source>
</evidence>
<feature type="compositionally biased region" description="Basic and acidic residues" evidence="1">
    <location>
        <begin position="562"/>
        <end position="596"/>
    </location>
</feature>
<feature type="region of interest" description="Disordered" evidence="1">
    <location>
        <begin position="523"/>
        <end position="746"/>
    </location>
</feature>
<feature type="transmembrane region" description="Helical" evidence="2">
    <location>
        <begin position="391"/>
        <end position="416"/>
    </location>
</feature>